<dbReference type="Gene3D" id="3.90.25.10">
    <property type="entry name" value="UDP-galactose 4-epimerase, domain 1"/>
    <property type="match status" value="1"/>
</dbReference>
<evidence type="ECO:0000313" key="8">
    <source>
        <dbReference type="Proteomes" id="UP000075653"/>
    </source>
</evidence>
<dbReference type="CDD" id="cd05248">
    <property type="entry name" value="ADP_GME_SDR_e"/>
    <property type="match status" value="1"/>
</dbReference>
<dbReference type="OrthoDB" id="9803010at2"/>
<accession>A0A8F3E3G0</accession>
<dbReference type="Pfam" id="PF01370">
    <property type="entry name" value="Epimerase"/>
    <property type="match status" value="1"/>
</dbReference>
<protein>
    <recommendedName>
        <fullName evidence="4">ADP-L-glycero-D-manno-heptose-6-epimerase</fullName>
        <ecNumber evidence="4">5.1.3.20</ecNumber>
    </recommendedName>
    <alternativeName>
        <fullName evidence="4">ADP-L-glycero-beta-D-manno-heptose-6-epimerase</fullName>
        <shortName evidence="4">ADP-glyceromanno-heptose 6-epimerase</shortName>
        <shortName evidence="4">ADP-hep 6-epimerase</shortName>
        <shortName evidence="4">AGME</shortName>
    </alternativeName>
</protein>
<keyword evidence="3 4" id="KW-0119">Carbohydrate metabolism</keyword>
<dbReference type="GO" id="GO:0008712">
    <property type="term" value="F:ADP-glyceromanno-heptose 6-epimerase activity"/>
    <property type="evidence" value="ECO:0007669"/>
    <property type="project" value="UniProtKB-UniRule"/>
</dbReference>
<evidence type="ECO:0000259" key="5">
    <source>
        <dbReference type="Pfam" id="PF01370"/>
    </source>
</evidence>
<dbReference type="GeneID" id="301708735"/>
<comment type="cofactor">
    <cofactor evidence="4">
        <name>NADP(+)</name>
        <dbReference type="ChEBI" id="CHEBI:58349"/>
    </cofactor>
    <text evidence="4">Binds 1 NADP(+) per subunit.</text>
</comment>
<comment type="function">
    <text evidence="4">Catalyzes the interconversion between ADP-D-glycero-beta-D-manno-heptose and ADP-L-glycero-beta-D-manno-heptose via an epimerization at carbon 6 of the heptose.</text>
</comment>
<dbReference type="Proteomes" id="UP000075653">
    <property type="component" value="Unassembled WGS sequence"/>
</dbReference>
<dbReference type="RefSeq" id="WP_031596182.1">
    <property type="nucleotide sequence ID" value="NZ_CP053675.1"/>
</dbReference>
<dbReference type="UniPathway" id="UPA00356">
    <property type="reaction ID" value="UER00440"/>
</dbReference>
<dbReference type="GO" id="GO:0050661">
    <property type="term" value="F:NADP binding"/>
    <property type="evidence" value="ECO:0007669"/>
    <property type="project" value="InterPro"/>
</dbReference>
<feature type="active site" description="Proton acceptor" evidence="4">
    <location>
        <position position="140"/>
    </location>
</feature>
<evidence type="ECO:0000256" key="4">
    <source>
        <dbReference type="HAMAP-Rule" id="MF_01601"/>
    </source>
</evidence>
<sequence>MVMVITGAAGFIGSNLVKELNQRGETSILAVDNLKTPGKFLNLADCIVADYMDKREFIEQVEADTLDFEIEAVLHQGACSDTMEHDGRYMMDNNFRFSRSLFYFCQARAIPLIYASSAAVYGGSTVFCERPACEHPLNVYGYSKLAFDQFLRPYLAGDELTAPCVGLRYFNVYGDREQHKERMASVAYHFFHQYRAHGRIQLFEGWDGYAHGEQRRDFISVEDVVRVNLWLLDHPEVSGIFNVGTGRSRPFNQMAVATINALRQNEPGLTLEEMTDQKLIEYIAFPDALKGKYQSYTEADMSQLRGVGYHTPFLDVDEGVARYMAALKVRYPA</sequence>
<feature type="binding site" evidence="4">
    <location>
        <position position="293"/>
    </location>
    <ligand>
        <name>substrate</name>
    </ligand>
</feature>
<organism evidence="6 8">
    <name type="scientific">Ferrovum myxofaciens</name>
    <dbReference type="NCBI Taxonomy" id="416213"/>
    <lineage>
        <taxon>Bacteria</taxon>
        <taxon>Pseudomonadati</taxon>
        <taxon>Pseudomonadota</taxon>
        <taxon>Betaproteobacteria</taxon>
        <taxon>Ferrovales</taxon>
        <taxon>Ferrovaceae</taxon>
        <taxon>Ferrovum</taxon>
    </lineage>
</organism>
<evidence type="ECO:0000256" key="2">
    <source>
        <dbReference type="ARBA" id="ARBA00023235"/>
    </source>
</evidence>
<dbReference type="InterPro" id="IPR036291">
    <property type="entry name" value="NAD(P)-bd_dom_sf"/>
</dbReference>
<feature type="binding site" evidence="4">
    <location>
        <position position="171"/>
    </location>
    <ligand>
        <name>substrate</name>
    </ligand>
</feature>
<comment type="domain">
    <text evidence="4">Contains a large N-terminal NADP-binding domain, and a smaller C-terminal substrate-binding domain.</text>
</comment>
<feature type="binding site" evidence="4">
    <location>
        <begin position="76"/>
        <end position="80"/>
    </location>
    <ligand>
        <name>NADP(+)</name>
        <dbReference type="ChEBI" id="CHEBI:58349"/>
    </ligand>
</feature>
<dbReference type="GO" id="GO:0005975">
    <property type="term" value="P:carbohydrate metabolic process"/>
    <property type="evidence" value="ECO:0007669"/>
    <property type="project" value="UniProtKB-UniRule"/>
</dbReference>
<dbReference type="EMBL" id="LRRD01000007">
    <property type="protein sequence ID" value="KXW58974.1"/>
    <property type="molecule type" value="Genomic_DNA"/>
</dbReference>
<proteinExistence type="inferred from homology"/>
<evidence type="ECO:0000256" key="3">
    <source>
        <dbReference type="ARBA" id="ARBA00023277"/>
    </source>
</evidence>
<keyword evidence="1 4" id="KW-0521">NADP</keyword>
<feature type="binding site" evidence="4">
    <location>
        <begin position="32"/>
        <end position="33"/>
    </location>
    <ligand>
        <name>NADP(+)</name>
        <dbReference type="ChEBI" id="CHEBI:58349"/>
    </ligand>
</feature>
<feature type="binding site" evidence="4">
    <location>
        <position position="216"/>
    </location>
    <ligand>
        <name>substrate</name>
    </ligand>
</feature>
<feature type="binding site" evidence="4">
    <location>
        <position position="39"/>
    </location>
    <ligand>
        <name>NADP(+)</name>
        <dbReference type="ChEBI" id="CHEBI:58349"/>
    </ligand>
</feature>
<dbReference type="HAMAP" id="MF_01601">
    <property type="entry name" value="Heptose_epimerase"/>
    <property type="match status" value="1"/>
</dbReference>
<comment type="subunit">
    <text evidence="4">Homopentamer.</text>
</comment>
<evidence type="ECO:0000313" key="6">
    <source>
        <dbReference type="EMBL" id="KXW58974.1"/>
    </source>
</evidence>
<dbReference type="InterPro" id="IPR011912">
    <property type="entry name" value="Heptose_epim"/>
</dbReference>
<keyword evidence="8" id="KW-1185">Reference proteome</keyword>
<feature type="binding site" evidence="4">
    <location>
        <position position="189"/>
    </location>
    <ligand>
        <name>substrate</name>
    </ligand>
</feature>
<dbReference type="Proteomes" id="UP000683551">
    <property type="component" value="Chromosome"/>
</dbReference>
<dbReference type="PATRIC" id="fig|1789004.3.peg.495"/>
<dbReference type="PANTHER" id="PTHR43103:SF3">
    <property type="entry name" value="ADP-L-GLYCERO-D-MANNO-HEPTOSE-6-EPIMERASE"/>
    <property type="match status" value="1"/>
</dbReference>
<dbReference type="EMBL" id="CP071137">
    <property type="protein sequence ID" value="QWY78163.1"/>
    <property type="molecule type" value="Genomic_DNA"/>
</dbReference>
<feature type="domain" description="NAD-dependent epimerase/dehydratase" evidence="5">
    <location>
        <begin position="3"/>
        <end position="244"/>
    </location>
</feature>
<dbReference type="PANTHER" id="PTHR43103">
    <property type="entry name" value="NUCLEOSIDE-DIPHOSPHATE-SUGAR EPIMERASE"/>
    <property type="match status" value="1"/>
</dbReference>
<gene>
    <name evidence="4 6" type="primary">hldD</name>
    <name evidence="7" type="synonym">rfaD</name>
    <name evidence="6" type="ORF">FEMY_04960</name>
    <name evidence="7" type="ORF">JZL65_03550</name>
</gene>
<keyword evidence="2 4" id="KW-0413">Isomerase</keyword>
<feature type="binding site" evidence="4">
    <location>
        <begin position="11"/>
        <end position="12"/>
    </location>
    <ligand>
        <name>NADP(+)</name>
        <dbReference type="ChEBI" id="CHEBI:58349"/>
    </ligand>
</feature>
<dbReference type="EC" id="5.1.3.20" evidence="4"/>
<evidence type="ECO:0000313" key="7">
    <source>
        <dbReference type="EMBL" id="QWY78163.1"/>
    </source>
</evidence>
<feature type="binding site" evidence="4">
    <location>
        <begin position="203"/>
        <end position="206"/>
    </location>
    <ligand>
        <name>substrate</name>
    </ligand>
</feature>
<dbReference type="AlphaFoldDB" id="A0A8F3E3G0"/>
<reference evidence="6 8" key="1">
    <citation type="submission" date="2016-01" db="EMBL/GenBank/DDBJ databases">
        <title>Genome sequence of the acidophilic iron oxidising Ferrovum strain Z-31.</title>
        <authorList>
            <person name="Poehlein A."/>
            <person name="Ullrich S.R."/>
            <person name="Schloemann M."/>
            <person name="Muehling M."/>
            <person name="Daniel R."/>
        </authorList>
    </citation>
    <scope>NUCLEOTIDE SEQUENCE [LARGE SCALE GENOMIC DNA]</scope>
    <source>
        <strain evidence="6 8">Z-31</strain>
    </source>
</reference>
<dbReference type="InterPro" id="IPR001509">
    <property type="entry name" value="Epimerase_deHydtase"/>
</dbReference>
<feature type="binding site" evidence="4">
    <location>
        <position position="54"/>
    </location>
    <ligand>
        <name>NADP(+)</name>
        <dbReference type="ChEBI" id="CHEBI:58349"/>
    </ligand>
</feature>
<feature type="binding site" evidence="4">
    <location>
        <position position="93"/>
    </location>
    <ligand>
        <name>NADP(+)</name>
        <dbReference type="ChEBI" id="CHEBI:58349"/>
    </ligand>
</feature>
<feature type="binding site" evidence="4">
    <location>
        <position position="172"/>
    </location>
    <ligand>
        <name>NADP(+)</name>
        <dbReference type="ChEBI" id="CHEBI:58349"/>
    </ligand>
</feature>
<feature type="binding site" evidence="4">
    <location>
        <position position="144"/>
    </location>
    <ligand>
        <name>NADP(+)</name>
        <dbReference type="ChEBI" id="CHEBI:58349"/>
    </ligand>
</feature>
<evidence type="ECO:0000256" key="1">
    <source>
        <dbReference type="ARBA" id="ARBA00022857"/>
    </source>
</evidence>
<name>A0A8F3E3G0_9PROT</name>
<dbReference type="Gene3D" id="3.40.50.720">
    <property type="entry name" value="NAD(P)-binding Rossmann-like Domain"/>
    <property type="match status" value="1"/>
</dbReference>
<comment type="similarity">
    <text evidence="4">Belongs to the NAD(P)-dependent epimerase/dehydratase family. HldD subfamily.</text>
</comment>
<accession>A0A149W1E1</accession>
<feature type="binding site" evidence="4">
    <location>
        <position position="182"/>
    </location>
    <ligand>
        <name>substrate</name>
    </ligand>
</feature>
<feature type="active site" description="Proton acceptor" evidence="4">
    <location>
        <position position="180"/>
    </location>
</feature>
<comment type="catalytic activity">
    <reaction evidence="4">
        <text>ADP-D-glycero-beta-D-manno-heptose = ADP-L-glycero-beta-D-manno-heptose</text>
        <dbReference type="Rhea" id="RHEA:17577"/>
        <dbReference type="ChEBI" id="CHEBI:59967"/>
        <dbReference type="ChEBI" id="CHEBI:61506"/>
        <dbReference type="EC" id="5.1.3.20"/>
    </reaction>
</comment>
<dbReference type="GO" id="GO:0097171">
    <property type="term" value="P:ADP-L-glycero-beta-D-manno-heptose biosynthetic process"/>
    <property type="evidence" value="ECO:0007669"/>
    <property type="project" value="UniProtKB-UniPathway"/>
</dbReference>
<feature type="binding site" evidence="4">
    <location>
        <position position="180"/>
    </location>
    <ligand>
        <name>NADP(+)</name>
        <dbReference type="ChEBI" id="CHEBI:58349"/>
    </ligand>
</feature>
<dbReference type="SUPFAM" id="SSF51735">
    <property type="entry name" value="NAD(P)-binding Rossmann-fold domains"/>
    <property type="match status" value="1"/>
</dbReference>
<reference evidence="7" key="2">
    <citation type="submission" date="2021-02" db="EMBL/GenBank/DDBJ databases">
        <title>Comparative genomics of Ferrovum myxofaciens strains, predominant extremophile bacteria forming large biofilm stalactites in acid mine ecosystems.</title>
        <authorList>
            <person name="Burkartova K."/>
            <person name="Ridl J."/>
            <person name="Pajer P."/>
            <person name="Falteisek L."/>
        </authorList>
    </citation>
    <scope>NUCLEOTIDE SEQUENCE</scope>
    <source>
        <strain evidence="7">MI1III</strain>
    </source>
</reference>
<comment type="pathway">
    <text evidence="4">Nucleotide-sugar biosynthesis; ADP-L-glycero-beta-D-manno-heptose biosynthesis; ADP-L-glycero-beta-D-manno-heptose from D-glycero-beta-D-manno-heptose 7-phosphate: step 4/4.</text>
</comment>
<dbReference type="NCBIfam" id="TIGR02197">
    <property type="entry name" value="heptose_epim"/>
    <property type="match status" value="1"/>
</dbReference>